<protein>
    <submittedName>
        <fullName evidence="12">SET domain-containing protein</fullName>
    </submittedName>
</protein>
<keyword evidence="5" id="KW-0808">Transferase</keyword>
<keyword evidence="4" id="KW-0489">Methyltransferase</keyword>
<evidence type="ECO:0000313" key="12">
    <source>
        <dbReference type="WBParaSite" id="HNAJ_0000119401-mRNA-1"/>
    </source>
</evidence>
<dbReference type="PANTHER" id="PTHR46165">
    <property type="entry name" value="SET AND MYND DOMAIN-CONTAINING PROTEIN 4"/>
    <property type="match status" value="1"/>
</dbReference>
<evidence type="ECO:0000256" key="1">
    <source>
        <dbReference type="ARBA" id="ARBA00004123"/>
    </source>
</evidence>
<evidence type="ECO:0000256" key="3">
    <source>
        <dbReference type="ARBA" id="ARBA00022490"/>
    </source>
</evidence>
<dbReference type="InterPro" id="IPR044421">
    <property type="entry name" value="SMYD4_SET"/>
</dbReference>
<dbReference type="Gene3D" id="1.25.40.10">
    <property type="entry name" value="Tetratricopeptide repeat domain"/>
    <property type="match status" value="2"/>
</dbReference>
<dbReference type="InterPro" id="IPR046341">
    <property type="entry name" value="SET_dom_sf"/>
</dbReference>
<evidence type="ECO:0000256" key="7">
    <source>
        <dbReference type="ARBA" id="ARBA00023242"/>
    </source>
</evidence>
<dbReference type="AlphaFoldDB" id="A0A0R3T2L9"/>
<dbReference type="CDD" id="cd10536">
    <property type="entry name" value="SET_SMYD4"/>
    <property type="match status" value="1"/>
</dbReference>
<proteinExistence type="predicted"/>
<dbReference type="InterPro" id="IPR001214">
    <property type="entry name" value="SET_dom"/>
</dbReference>
<reference evidence="12" key="1">
    <citation type="submission" date="2016-04" db="UniProtKB">
        <authorList>
            <consortium name="WormBaseParasite"/>
        </authorList>
    </citation>
    <scope>IDENTIFICATION</scope>
</reference>
<dbReference type="EMBL" id="UZAE01000428">
    <property type="protein sequence ID" value="VDN97053.1"/>
    <property type="molecule type" value="Genomic_DNA"/>
</dbReference>
<feature type="domain" description="SET" evidence="9">
    <location>
        <begin position="294"/>
        <end position="584"/>
    </location>
</feature>
<dbReference type="PROSITE" id="PS50280">
    <property type="entry name" value="SET"/>
    <property type="match status" value="1"/>
</dbReference>
<keyword evidence="11" id="KW-1185">Reference proteome</keyword>
<dbReference type="SUPFAM" id="SSF82199">
    <property type="entry name" value="SET domain"/>
    <property type="match status" value="1"/>
</dbReference>
<evidence type="ECO:0000256" key="6">
    <source>
        <dbReference type="ARBA" id="ARBA00022691"/>
    </source>
</evidence>
<dbReference type="GO" id="GO:0008168">
    <property type="term" value="F:methyltransferase activity"/>
    <property type="evidence" value="ECO:0007669"/>
    <property type="project" value="UniProtKB-KW"/>
</dbReference>
<evidence type="ECO:0000313" key="11">
    <source>
        <dbReference type="Proteomes" id="UP000278807"/>
    </source>
</evidence>
<evidence type="ECO:0000256" key="4">
    <source>
        <dbReference type="ARBA" id="ARBA00022603"/>
    </source>
</evidence>
<evidence type="ECO:0000259" key="9">
    <source>
        <dbReference type="PROSITE" id="PS50280"/>
    </source>
</evidence>
<dbReference type="Proteomes" id="UP000278807">
    <property type="component" value="Unassembled WGS sequence"/>
</dbReference>
<dbReference type="OrthoDB" id="5945798at2759"/>
<keyword evidence="3" id="KW-0963">Cytoplasm</keyword>
<dbReference type="Pfam" id="PF00856">
    <property type="entry name" value="SET"/>
    <property type="match status" value="1"/>
</dbReference>
<keyword evidence="6" id="KW-0949">S-adenosyl-L-methionine</keyword>
<dbReference type="STRING" id="102285.A0A0R3T2L9"/>
<dbReference type="InterPro" id="IPR011990">
    <property type="entry name" value="TPR-like_helical_dom_sf"/>
</dbReference>
<evidence type="ECO:0000256" key="5">
    <source>
        <dbReference type="ARBA" id="ARBA00022679"/>
    </source>
</evidence>
<dbReference type="PANTHER" id="PTHR46165:SF2">
    <property type="entry name" value="SET AND MYND DOMAIN-CONTAINING PROTEIN 4"/>
    <property type="match status" value="1"/>
</dbReference>
<evidence type="ECO:0000256" key="8">
    <source>
        <dbReference type="ARBA" id="ARBA00048985"/>
    </source>
</evidence>
<dbReference type="GO" id="GO:0032259">
    <property type="term" value="P:methylation"/>
    <property type="evidence" value="ECO:0007669"/>
    <property type="project" value="UniProtKB-KW"/>
</dbReference>
<gene>
    <name evidence="10" type="ORF">HNAJ_LOCUS1194</name>
</gene>
<reference evidence="10 11" key="2">
    <citation type="submission" date="2018-11" db="EMBL/GenBank/DDBJ databases">
        <authorList>
            <consortium name="Pathogen Informatics"/>
        </authorList>
    </citation>
    <scope>NUCLEOTIDE SEQUENCE [LARGE SCALE GENOMIC DNA]</scope>
</reference>
<dbReference type="GO" id="GO:0005634">
    <property type="term" value="C:nucleus"/>
    <property type="evidence" value="ECO:0007669"/>
    <property type="project" value="UniProtKB-SubCell"/>
</dbReference>
<dbReference type="SUPFAM" id="SSF48452">
    <property type="entry name" value="TPR-like"/>
    <property type="match status" value="1"/>
</dbReference>
<sequence>MTSFTPTESENTTQLIQQFTDYLESADHLPIIKEYKYIVAKVWNKVGVKGKTAFFQTKTSFERVCFLLRELESIAGQHFRGAEKLGLATSSEEILQINGKSDGISKRYLSYGKLGLRERNKEATLKALTKSVFYAASPEQLSGALGMRCRYLHHLKLYDEAIEDGVKALRLPCPKSEIGKVHLSLASCYHRKKMPFESLLHYTEALTAFVDSGITRSFKYAHSVVKGLDDCFKALDKMSSKPYVPVWKCLRPKAPRVKEWVKEMSPKYSKGNSSSSSSSSSNAINIKLLSSTNCALSLKYTGTIENGWTLVSTRDVSAGDILMVEKPWVMSLWKERTKYCYFCCRRCHNLKPCSGCPHVGFCSEECEVNAKNPDETPNGGNKHIYDCHGLCPLITIGGFSTHIAFNSLAKVPMNKLLDYICSTGSYEVPFFNLFLLFPLMNIHNLSLSSFRVEEVTRHSKEGKQYEECAGYPMEWFDESENTFTDPSSTPRPKVIPASWVAACMLYHIMAARINAFEISESIRRNPPSQYRKVEEFGTAIYPTISLINHSCYPNVSIKFSDRGEAFLFASRPIHAGSEILLTYAHLFYLLPTKNRRDLLFKNYHFYCKCCACENDWNESVFTAPEKLICRNCEEVFLYQPEGCPKCKSLESVNIFNNLRNSVIPELEQNQQEGNYKFEDLNNIAEHINKALAVLQQPSSTTLRLHHFLDEHICRIYENQTIEQWVNFKPSRST</sequence>
<evidence type="ECO:0000313" key="10">
    <source>
        <dbReference type="EMBL" id="VDN97053.1"/>
    </source>
</evidence>
<comment type="catalytic activity">
    <reaction evidence="8">
        <text>L-lysyl-[protein] + S-adenosyl-L-methionine = N(6)-methyl-L-lysyl-[protein] + S-adenosyl-L-homocysteine + H(+)</text>
        <dbReference type="Rhea" id="RHEA:51736"/>
        <dbReference type="Rhea" id="RHEA-COMP:9752"/>
        <dbReference type="Rhea" id="RHEA-COMP:13053"/>
        <dbReference type="ChEBI" id="CHEBI:15378"/>
        <dbReference type="ChEBI" id="CHEBI:29969"/>
        <dbReference type="ChEBI" id="CHEBI:57856"/>
        <dbReference type="ChEBI" id="CHEBI:59789"/>
        <dbReference type="ChEBI" id="CHEBI:61929"/>
    </reaction>
</comment>
<evidence type="ECO:0000256" key="2">
    <source>
        <dbReference type="ARBA" id="ARBA00004496"/>
    </source>
</evidence>
<dbReference type="Gene3D" id="2.170.270.10">
    <property type="entry name" value="SET domain"/>
    <property type="match status" value="2"/>
</dbReference>
<comment type="subcellular location">
    <subcellularLocation>
        <location evidence="2">Cytoplasm</location>
    </subcellularLocation>
    <subcellularLocation>
        <location evidence="1">Nucleus</location>
    </subcellularLocation>
</comment>
<dbReference type="GO" id="GO:0005737">
    <property type="term" value="C:cytoplasm"/>
    <property type="evidence" value="ECO:0007669"/>
    <property type="project" value="UniProtKB-SubCell"/>
</dbReference>
<dbReference type="Gene3D" id="6.10.140.2220">
    <property type="match status" value="1"/>
</dbReference>
<accession>A0A0R3T2L9</accession>
<keyword evidence="7" id="KW-0539">Nucleus</keyword>
<dbReference type="WBParaSite" id="HNAJ_0000119401-mRNA-1">
    <property type="protein sequence ID" value="HNAJ_0000119401-mRNA-1"/>
    <property type="gene ID" value="HNAJ_0000119401"/>
</dbReference>
<name>A0A0R3T2L9_RODNA</name>
<organism evidence="12">
    <name type="scientific">Rodentolepis nana</name>
    <name type="common">Dwarf tapeworm</name>
    <name type="synonym">Hymenolepis nana</name>
    <dbReference type="NCBI Taxonomy" id="102285"/>
    <lineage>
        <taxon>Eukaryota</taxon>
        <taxon>Metazoa</taxon>
        <taxon>Spiralia</taxon>
        <taxon>Lophotrochozoa</taxon>
        <taxon>Platyhelminthes</taxon>
        <taxon>Cestoda</taxon>
        <taxon>Eucestoda</taxon>
        <taxon>Cyclophyllidea</taxon>
        <taxon>Hymenolepididae</taxon>
        <taxon>Rodentolepis</taxon>
    </lineage>
</organism>
<dbReference type="GO" id="GO:0042826">
    <property type="term" value="F:histone deacetylase binding"/>
    <property type="evidence" value="ECO:0007669"/>
    <property type="project" value="TreeGrafter"/>
</dbReference>
<dbReference type="InterPro" id="IPR052097">
    <property type="entry name" value="SET-MYND_domain_protein"/>
</dbReference>